<protein>
    <submittedName>
        <fullName evidence="1">Uncharacterized protein</fullName>
    </submittedName>
</protein>
<comment type="caution">
    <text evidence="1">The sequence shown here is derived from an EMBL/GenBank/DDBJ whole genome shotgun (WGS) entry which is preliminary data.</text>
</comment>
<evidence type="ECO:0000313" key="2">
    <source>
        <dbReference type="Proteomes" id="UP000269352"/>
    </source>
</evidence>
<gene>
    <name evidence="1" type="ORF">NO1_0391</name>
</gene>
<evidence type="ECO:0000313" key="1">
    <source>
        <dbReference type="EMBL" id="GBR72935.1"/>
    </source>
</evidence>
<keyword evidence="2" id="KW-1185">Reference proteome</keyword>
<dbReference type="AlphaFoldDB" id="A0A388T9Q0"/>
<name>A0A388T9Q0_TERA1</name>
<proteinExistence type="predicted"/>
<accession>A0A388T9Q0</accession>
<reference evidence="1 2" key="1">
    <citation type="journal article" date="2019" name="ISME J.">
        <title>Genome analyses of uncultured TG2/ZB3 bacteria in 'Margulisbacteria' specifically attached to ectosymbiotic spirochetes of protists in the termite gut.</title>
        <authorList>
            <person name="Utami Y.D."/>
            <person name="Kuwahara H."/>
            <person name="Igai K."/>
            <person name="Murakami T."/>
            <person name="Sugaya K."/>
            <person name="Morikawa T."/>
            <person name="Nagura Y."/>
            <person name="Yuki M."/>
            <person name="Deevong P."/>
            <person name="Inoue T."/>
            <person name="Kihara K."/>
            <person name="Lo N."/>
            <person name="Yamada A."/>
            <person name="Ohkuma M."/>
            <person name="Hongoh Y."/>
        </authorList>
    </citation>
    <scope>NUCLEOTIDE SEQUENCE [LARGE SCALE GENOMIC DNA]</scope>
    <source>
        <strain evidence="1">NkOx7-01</strain>
    </source>
</reference>
<dbReference type="Proteomes" id="UP000269352">
    <property type="component" value="Unassembled WGS sequence"/>
</dbReference>
<dbReference type="EMBL" id="BGZN01000004">
    <property type="protein sequence ID" value="GBR72935.1"/>
    <property type="molecule type" value="Genomic_DNA"/>
</dbReference>
<sequence>MRKAARRSQQAWLLQLARWLSLSKPPYALQLQQARRLQLLESWELLGRPGLRELRQAQHALR</sequence>
<organism evidence="1 2">
    <name type="scientific">Termititenax aidoneus</name>
    <dbReference type="NCBI Taxonomy" id="2218524"/>
    <lineage>
        <taxon>Bacteria</taxon>
        <taxon>Bacillati</taxon>
        <taxon>Candidatus Margulisiibacteriota</taxon>
        <taxon>Candidatus Termititenacia</taxon>
        <taxon>Candidatus Termititenacales</taxon>
        <taxon>Candidatus Termititenacaceae</taxon>
        <taxon>Candidatus Termititenax</taxon>
    </lineage>
</organism>